<proteinExistence type="predicted"/>
<evidence type="ECO:0000256" key="1">
    <source>
        <dbReference type="ARBA" id="ARBA00012404"/>
    </source>
</evidence>
<dbReference type="InterPro" id="IPR002701">
    <property type="entry name" value="CM_II_prokaryot"/>
</dbReference>
<dbReference type="Proteomes" id="UP000291236">
    <property type="component" value="Chromosome"/>
</dbReference>
<dbReference type="Pfam" id="PF01817">
    <property type="entry name" value="CM_2"/>
    <property type="match status" value="1"/>
</dbReference>
<dbReference type="PROSITE" id="PS51168">
    <property type="entry name" value="CHORISMATE_MUT_2"/>
    <property type="match status" value="1"/>
</dbReference>
<dbReference type="InterPro" id="IPR051331">
    <property type="entry name" value="Chorismate_mutase-related"/>
</dbReference>
<evidence type="ECO:0000259" key="3">
    <source>
        <dbReference type="PROSITE" id="PS51168"/>
    </source>
</evidence>
<dbReference type="InterPro" id="IPR036263">
    <property type="entry name" value="Chorismate_II_sf"/>
</dbReference>
<dbReference type="AlphaFoldDB" id="A0A4P2VQE5"/>
<dbReference type="SMART" id="SM00830">
    <property type="entry name" value="CM_2"/>
    <property type="match status" value="1"/>
</dbReference>
<dbReference type="PANTHER" id="PTHR38041">
    <property type="entry name" value="CHORISMATE MUTASE"/>
    <property type="match status" value="1"/>
</dbReference>
<gene>
    <name evidence="4" type="ORF">JCM31447_29750</name>
</gene>
<dbReference type="EC" id="5.4.99.5" evidence="1"/>
<dbReference type="KEGG" id="sbf:JCM31447_29750"/>
<dbReference type="PANTHER" id="PTHR38041:SF1">
    <property type="entry name" value="CHORISMATE MUTASE"/>
    <property type="match status" value="1"/>
</dbReference>
<dbReference type="SUPFAM" id="SSF48600">
    <property type="entry name" value="Chorismate mutase II"/>
    <property type="match status" value="1"/>
</dbReference>
<dbReference type="EMBL" id="AP019368">
    <property type="protein sequence ID" value="BBH54504.1"/>
    <property type="molecule type" value="Genomic_DNA"/>
</dbReference>
<dbReference type="GO" id="GO:0046417">
    <property type="term" value="P:chorismate metabolic process"/>
    <property type="evidence" value="ECO:0007669"/>
    <property type="project" value="InterPro"/>
</dbReference>
<evidence type="ECO:0000256" key="2">
    <source>
        <dbReference type="ARBA" id="ARBA00023235"/>
    </source>
</evidence>
<sequence length="132" mass="15236">MKKISLSIVCLFFIQFSFIGNSYCLNHEKNKNVDECQDLKCVRTNIDEINKKIVLLLSERMQYVIQAGNIKLKNNIATAEDKLRASQVINQAEKFGIENSLPPGFTKKVFEEIVKGSMLYEQKDMDKRKVKD</sequence>
<dbReference type="InterPro" id="IPR036979">
    <property type="entry name" value="CM_dom_sf"/>
</dbReference>
<organism evidence="4 5">
    <name type="scientific">Fluviispira sanaruensis</name>
    <dbReference type="NCBI Taxonomy" id="2493639"/>
    <lineage>
        <taxon>Bacteria</taxon>
        <taxon>Pseudomonadati</taxon>
        <taxon>Bdellovibrionota</taxon>
        <taxon>Oligoflexia</taxon>
        <taxon>Silvanigrellales</taxon>
        <taxon>Silvanigrellaceae</taxon>
        <taxon>Fluviispira</taxon>
    </lineage>
</organism>
<name>A0A4P2VQE5_FLUSA</name>
<dbReference type="RefSeq" id="WP_172603978.1">
    <property type="nucleotide sequence ID" value="NZ_AP019368.1"/>
</dbReference>
<dbReference type="Gene3D" id="1.20.59.10">
    <property type="entry name" value="Chorismate mutase"/>
    <property type="match status" value="1"/>
</dbReference>
<evidence type="ECO:0000313" key="5">
    <source>
        <dbReference type="Proteomes" id="UP000291236"/>
    </source>
</evidence>
<dbReference type="GO" id="GO:0009697">
    <property type="term" value="P:salicylic acid biosynthetic process"/>
    <property type="evidence" value="ECO:0007669"/>
    <property type="project" value="TreeGrafter"/>
</dbReference>
<dbReference type="GO" id="GO:0004106">
    <property type="term" value="F:chorismate mutase activity"/>
    <property type="evidence" value="ECO:0007669"/>
    <property type="project" value="UniProtKB-EC"/>
</dbReference>
<accession>A0A4P2VQE5</accession>
<protein>
    <recommendedName>
        <fullName evidence="1">chorismate mutase</fullName>
        <ecNumber evidence="1">5.4.99.5</ecNumber>
    </recommendedName>
</protein>
<keyword evidence="5" id="KW-1185">Reference proteome</keyword>
<keyword evidence="2" id="KW-0413">Isomerase</keyword>
<feature type="domain" description="Chorismate mutase" evidence="3">
    <location>
        <begin position="33"/>
        <end position="125"/>
    </location>
</feature>
<evidence type="ECO:0000313" key="4">
    <source>
        <dbReference type="EMBL" id="BBH54504.1"/>
    </source>
</evidence>
<reference evidence="4 5" key="1">
    <citation type="submission" date="2018-12" db="EMBL/GenBank/DDBJ databases">
        <title>Rubrispira sanarue gen. nov., sp., nov., a member of the order Silvanigrellales, isolated from a brackish lake in Hamamatsu Japan.</title>
        <authorList>
            <person name="Maejima Y."/>
            <person name="Iino T."/>
            <person name="Muraguchi Y."/>
            <person name="Fukuda K."/>
            <person name="Nojiri H."/>
            <person name="Ohkuma M."/>
            <person name="Moriuchi R."/>
            <person name="Dohra H."/>
            <person name="Kimbara K."/>
            <person name="Shintani M."/>
        </authorList>
    </citation>
    <scope>NUCLEOTIDE SEQUENCE [LARGE SCALE GENOMIC DNA]</scope>
    <source>
        <strain evidence="4 5">RF1110005</strain>
    </source>
</reference>